<proteinExistence type="predicted"/>
<organism evidence="3 4">
    <name type="scientific">Leptomonas seymouri</name>
    <dbReference type="NCBI Taxonomy" id="5684"/>
    <lineage>
        <taxon>Eukaryota</taxon>
        <taxon>Discoba</taxon>
        <taxon>Euglenozoa</taxon>
        <taxon>Kinetoplastea</taxon>
        <taxon>Metakinetoplastina</taxon>
        <taxon>Trypanosomatida</taxon>
        <taxon>Trypanosomatidae</taxon>
        <taxon>Leishmaniinae</taxon>
        <taxon>Leptomonas</taxon>
    </lineage>
</organism>
<dbReference type="OMA" id="WHAYAGA"/>
<sequence>MAVQRRALYRLDAFDSSEMQLYDLSQRLANGSHLSINDSGHSLSEVTWSFLSFFAALSCPTPLELSASTSEKCRVGEVSRHNARSPHTTVSLQNVWYCPDVVVMLAMVRSALCLSHNSFPEVRFEQKAVHDPARRVRELTVGLYGDVDIFTKVHIEWITPRGTFVASAESDPARHSTPCGGRGGSSQWLSCKDTGYPRGPLPLLVAAVCSLFDQVVDGCVAALQHYPTIPVQEPFSRKGLDFLFYSWFGATPQVRCFAIGTAAPMAEAKASADSKWLSAPDGFTSTDLGASMIRAMLFYDVLGQRVLFAETHASDVADAVARLEELAMKVNQINQDGCIPASAAGGRPFRSIARLQQWKGARERFERAVKSLETSAAPDKSSNVGPSVATMIPAASSPPWTYLLRRCIGSCTSEVSALWTVVEMLAMVLLTAPSLSTPPSTAALGSDVADRASADVLVVRFTPDGFLMEELAAVANSGCGEDELRWLGRRYVPWNCRPLGKETTPPPAGVVELLLKTPAPKFPETSHTQGRGSASEVSFRCRVDPLGSISGDEDRVLTGVLPALTVLCREALLYVYAEGKAAPKPILSQLPSVEDLLRWCAAADPVLARDADGFPPYEAQFYAAPKLLGELLQGVAGKYSCSYAVIQPRANRDDASIGNSYHGVGKDALSASASSTATPAQPSTVFYRSEALLVDLSEAEAADGDSRPWSTPRCDAAAQCAPPSVECTLFIDSIMGSGNHGKRHRVPFSPTADASNCSPDANSKPVIADAGYVLGRGVGRTKREAWRSAAWQALRLQFPHALAQLEVLRDVTELTQHPDQLNLLLAREDVANALVTVSTPQQELPQPAFPVCGLSWKWRAARSPHMHCAHSSNNPSVDAHHSGEWTQPVTFVCSVDLLHADNSRTPLPEAAAVAASAGEACVLAGKRLLQMAQGARHKKPVPASLPSSASSVSHTAWGIAAGGWGVGSGATRATATGTASSSEPNRQLYYANWRPTTHFTKSIWHAYAGALSLYFGEDMIVELLCDLRDEHGDIKDTKYPQLRTPARVFDHLSVLQVRARKEEVCPSGVEPAAASRVAGVSGDGDGEGPTKESAYHVGSGSIQSNGLLFRQTPASLMARLSQQRSPPPPPPPSSPPSAKPPRATSPSLPLRDKSQPFQILREISWWLSDLVQLCAMPLQTRKELRGLLLSRIRDAQRIQRATRWSPADRVKAMMLRWTGCHTEIRICRQNLISSSKTDSMWAAEVLIQICVLRQRTYSDCRTWRRSVAQGESHELGVMALAEEPGMWVAGRAVAATSDEAVWQLYCDVCEAMRHAAPENLLTEGIGAA</sequence>
<evidence type="ECO:0000256" key="1">
    <source>
        <dbReference type="SAM" id="Coils"/>
    </source>
</evidence>
<comment type="caution">
    <text evidence="3">The sequence shown here is derived from an EMBL/GenBank/DDBJ whole genome shotgun (WGS) entry which is preliminary data.</text>
</comment>
<reference evidence="3 4" key="1">
    <citation type="journal article" date="2015" name="PLoS Pathog.">
        <title>Leptomonas seymouri: Adaptations to the Dixenous Life Cycle Analyzed by Genome Sequencing, Transcriptome Profiling and Co-infection with Leishmania donovani.</title>
        <authorList>
            <person name="Kraeva N."/>
            <person name="Butenko A."/>
            <person name="Hlavacova J."/>
            <person name="Kostygov A."/>
            <person name="Myskova J."/>
            <person name="Grybchuk D."/>
            <person name="Lestinova T."/>
            <person name="Votypka J."/>
            <person name="Volf P."/>
            <person name="Opperdoes F."/>
            <person name="Flegontov P."/>
            <person name="Lukes J."/>
            <person name="Yurchenko V."/>
        </authorList>
    </citation>
    <scope>NUCLEOTIDE SEQUENCE [LARGE SCALE GENOMIC DNA]</scope>
    <source>
        <strain evidence="3 4">ATCC 30220</strain>
    </source>
</reference>
<feature type="coiled-coil region" evidence="1">
    <location>
        <begin position="316"/>
        <end position="375"/>
    </location>
</feature>
<keyword evidence="4" id="KW-1185">Reference proteome</keyword>
<feature type="region of interest" description="Disordered" evidence="2">
    <location>
        <begin position="1072"/>
        <end position="1097"/>
    </location>
</feature>
<keyword evidence="1" id="KW-0175">Coiled coil</keyword>
<feature type="compositionally biased region" description="Pro residues" evidence="2">
    <location>
        <begin position="1125"/>
        <end position="1139"/>
    </location>
</feature>
<feature type="region of interest" description="Disordered" evidence="2">
    <location>
        <begin position="1118"/>
        <end position="1151"/>
    </location>
</feature>
<evidence type="ECO:0000313" key="4">
    <source>
        <dbReference type="Proteomes" id="UP000038009"/>
    </source>
</evidence>
<dbReference type="OrthoDB" id="261706at2759"/>
<evidence type="ECO:0000313" key="3">
    <source>
        <dbReference type="EMBL" id="KPI90214.1"/>
    </source>
</evidence>
<dbReference type="Proteomes" id="UP000038009">
    <property type="component" value="Unassembled WGS sequence"/>
</dbReference>
<dbReference type="EMBL" id="LJSK01000008">
    <property type="protein sequence ID" value="KPI90214.1"/>
    <property type="molecule type" value="Genomic_DNA"/>
</dbReference>
<dbReference type="VEuPathDB" id="TriTrypDB:Lsey_0008_0010"/>
<name>A0A0N1IBP3_LEPSE</name>
<gene>
    <name evidence="3" type="ORF">ABL78_0596</name>
</gene>
<evidence type="ECO:0000256" key="2">
    <source>
        <dbReference type="SAM" id="MobiDB-lite"/>
    </source>
</evidence>
<protein>
    <submittedName>
        <fullName evidence="3">Uncharacterized protein</fullName>
    </submittedName>
</protein>
<accession>A0A0N1IBP3</accession>